<evidence type="ECO:0000256" key="5">
    <source>
        <dbReference type="ARBA" id="ARBA00023235"/>
    </source>
</evidence>
<evidence type="ECO:0000256" key="4">
    <source>
        <dbReference type="ARBA" id="ARBA00022840"/>
    </source>
</evidence>
<organism evidence="13 14">
    <name type="scientific">Neolewinella antarctica</name>
    <dbReference type="NCBI Taxonomy" id="442734"/>
    <lineage>
        <taxon>Bacteria</taxon>
        <taxon>Pseudomonadati</taxon>
        <taxon>Bacteroidota</taxon>
        <taxon>Saprospiria</taxon>
        <taxon>Saprospirales</taxon>
        <taxon>Lewinellaceae</taxon>
        <taxon>Neolewinella</taxon>
    </lineage>
</organism>
<evidence type="ECO:0000256" key="1">
    <source>
        <dbReference type="ARBA" id="ARBA00022741"/>
    </source>
</evidence>
<evidence type="ECO:0000256" key="6">
    <source>
        <dbReference type="ARBA" id="ARBA00034617"/>
    </source>
</evidence>
<accession>A0ABX0X7B6</accession>
<evidence type="ECO:0000256" key="3">
    <source>
        <dbReference type="ARBA" id="ARBA00022806"/>
    </source>
</evidence>
<evidence type="ECO:0000256" key="8">
    <source>
        <dbReference type="ARBA" id="ARBA00034923"/>
    </source>
</evidence>
<proteinExistence type="predicted"/>
<dbReference type="InterPro" id="IPR000212">
    <property type="entry name" value="DNA_helicase_UvrD/REP"/>
</dbReference>
<evidence type="ECO:0000256" key="9">
    <source>
        <dbReference type="ARBA" id="ARBA00048988"/>
    </source>
</evidence>
<comment type="caution">
    <text evidence="13">The sequence shown here is derived from an EMBL/GenBank/DDBJ whole genome shotgun (WGS) entry which is preliminary data.</text>
</comment>
<evidence type="ECO:0000256" key="2">
    <source>
        <dbReference type="ARBA" id="ARBA00022801"/>
    </source>
</evidence>
<evidence type="ECO:0000259" key="12">
    <source>
        <dbReference type="PROSITE" id="PS51217"/>
    </source>
</evidence>
<evidence type="ECO:0000313" key="13">
    <source>
        <dbReference type="EMBL" id="NJC25105.1"/>
    </source>
</evidence>
<dbReference type="SUPFAM" id="SSF52540">
    <property type="entry name" value="P-loop containing nucleoside triphosphate hydrolases"/>
    <property type="match status" value="1"/>
</dbReference>
<comment type="catalytic activity">
    <reaction evidence="6">
        <text>Couples ATP hydrolysis with the unwinding of duplex DNA by translocating in the 3'-5' direction.</text>
        <dbReference type="EC" id="5.6.2.4"/>
    </reaction>
</comment>
<protein>
    <recommendedName>
        <fullName evidence="7">DNA 3'-5' helicase</fullName>
        <ecNumber evidence="7">5.6.2.4</ecNumber>
    </recommendedName>
    <alternativeName>
        <fullName evidence="8">DNA 3'-5' helicase II</fullName>
    </alternativeName>
</protein>
<dbReference type="PROSITE" id="PS51217">
    <property type="entry name" value="UVRD_HELICASE_CTER"/>
    <property type="match status" value="1"/>
</dbReference>
<keyword evidence="3 10" id="KW-0347">Helicase</keyword>
<keyword evidence="2 10" id="KW-0378">Hydrolase</keyword>
<dbReference type="InterPro" id="IPR014017">
    <property type="entry name" value="DNA_helicase_UvrD-like_C"/>
</dbReference>
<feature type="binding site" evidence="10">
    <location>
        <begin position="11"/>
        <end position="18"/>
    </location>
    <ligand>
        <name>ATP</name>
        <dbReference type="ChEBI" id="CHEBI:30616"/>
    </ligand>
</feature>
<sequence>MAFDNLKLISAGAGSGKTYRLTEELSALLTAGDVKPSGIIATTFTKRAAAELRERVRVKLLREGMSREANELKNALIGTVHGLGVKLLKRFAFEAGVSPQVDIIADQDHQRLFNLSMASAIEVDDIERIEALCERLSLSRDGEIYNWRRDVLRLVEVLRGNNFSPEDIQRSKTKSWTSLQAFLPEVNTKVTDEQFRNRLKIALTETIAALESNDADSTKTTQGGISILKRLHFTLKRGDNLPWAELATLANFAKKVAVKSKDRIALVTEIGELHAALPAFQDDLRDYIYYTFDFADRAIREYDTYKKARGRIDYTDMEVLVLDLLGNPMVEATLRDELDLLIVDEFQDTSPIQLALFLKLSKLAKKSIWVGDPKQSIYGFRGAEPRLMKAVMDATGPIKPENIQTKSWRSRQDIVHACNAIFTKGFPEIAEEAVVLEPVRLHAGNEELNKAAESPELAERSGIIHWSFKLEGKARYSKDWFADVTAKGVAEMLANPPLIIPKDGGGERRLIAADIAVLCRTNYECVRFAKALANQGINAAIARTGLLSTAEATLLLACLKYLLNSNDNLAVAEILLFGSRESLPDIIDHRLNYLEVAQSGEKTGHRWAVENKLLIQLNELREITGEYSSNELINILLERLDLRRIMVAWGDGEQRLANIDEMRRLAVEYEDNCHRQHRAASLPGYFLYLDGLKRGDGDKQGAGERPDAVNILTYHRSKGLEWPAVITMQLDQKPRADVWGMAVVPETETVDLEDPLANRWIKYWVQPYGRLSSGVPWLDALAESQWQEAATESELAEETRLLYVGMTRARDYLIMPTAKPGAPWLDRVFQRGGGLVPVLDPESNDAPFNWRGNEVHKELKRWTEPRNIPGQPLSYREVPFIDGPRPGRRDYLAAGTDLAWLLDRYAARTLAGGEVYHTLPEIDPEVNARIYGQAIAAFLAGDIPTLPTDLREERAQELLNSYLPTSPVPVTNLIQQADAFAAWTAGKGARSPVQRSEQLQATIDGRLIDLTADWLISTPAGSILIKDVHLPLKTFEEQDDQRKLYGAELALLDELVGQVTGAVPHHAYLHLPLAGKLFALK</sequence>
<evidence type="ECO:0000256" key="10">
    <source>
        <dbReference type="PROSITE-ProRule" id="PRU00560"/>
    </source>
</evidence>
<feature type="domain" description="UvrD-like helicase ATP-binding" evidence="11">
    <location>
        <begin position="1"/>
        <end position="411"/>
    </location>
</feature>
<keyword evidence="5" id="KW-0413">Isomerase</keyword>
<dbReference type="Gene3D" id="3.40.50.300">
    <property type="entry name" value="P-loop containing nucleotide triphosphate hydrolases"/>
    <property type="match status" value="4"/>
</dbReference>
<evidence type="ECO:0000313" key="14">
    <source>
        <dbReference type="Proteomes" id="UP000770785"/>
    </source>
</evidence>
<name>A0ABX0X7B6_9BACT</name>
<dbReference type="Gene3D" id="1.10.486.10">
    <property type="entry name" value="PCRA, domain 4"/>
    <property type="match status" value="1"/>
</dbReference>
<dbReference type="PROSITE" id="PS51198">
    <property type="entry name" value="UVRD_HELICASE_ATP_BIND"/>
    <property type="match status" value="1"/>
</dbReference>
<keyword evidence="4 10" id="KW-0067">ATP-binding</keyword>
<dbReference type="PANTHER" id="PTHR11070:SF2">
    <property type="entry name" value="ATP-DEPENDENT DNA HELICASE SRS2"/>
    <property type="match status" value="1"/>
</dbReference>
<evidence type="ECO:0000259" key="11">
    <source>
        <dbReference type="PROSITE" id="PS51198"/>
    </source>
</evidence>
<dbReference type="InterPro" id="IPR027417">
    <property type="entry name" value="P-loop_NTPase"/>
</dbReference>
<comment type="catalytic activity">
    <reaction evidence="9">
        <text>ATP + H2O = ADP + phosphate + H(+)</text>
        <dbReference type="Rhea" id="RHEA:13065"/>
        <dbReference type="ChEBI" id="CHEBI:15377"/>
        <dbReference type="ChEBI" id="CHEBI:15378"/>
        <dbReference type="ChEBI" id="CHEBI:30616"/>
        <dbReference type="ChEBI" id="CHEBI:43474"/>
        <dbReference type="ChEBI" id="CHEBI:456216"/>
        <dbReference type="EC" id="5.6.2.4"/>
    </reaction>
</comment>
<evidence type="ECO:0000256" key="7">
    <source>
        <dbReference type="ARBA" id="ARBA00034808"/>
    </source>
</evidence>
<dbReference type="Pfam" id="PF13361">
    <property type="entry name" value="UvrD_C"/>
    <property type="match status" value="1"/>
</dbReference>
<feature type="domain" description="UvrD-like helicase C-terminal" evidence="12">
    <location>
        <begin position="432"/>
        <end position="719"/>
    </location>
</feature>
<dbReference type="InterPro" id="IPR014016">
    <property type="entry name" value="UvrD-like_ATP-bd"/>
</dbReference>
<keyword evidence="1 10" id="KW-0547">Nucleotide-binding</keyword>
<gene>
    <name evidence="13" type="ORF">GGR27_000586</name>
</gene>
<keyword evidence="14" id="KW-1185">Reference proteome</keyword>
<dbReference type="PANTHER" id="PTHR11070">
    <property type="entry name" value="UVRD / RECB / PCRA DNA HELICASE FAMILY MEMBER"/>
    <property type="match status" value="1"/>
</dbReference>
<dbReference type="RefSeq" id="WP_168035874.1">
    <property type="nucleotide sequence ID" value="NZ_JAATJH010000001.1"/>
</dbReference>
<dbReference type="EC" id="5.6.2.4" evidence="7"/>
<reference evidence="13 14" key="1">
    <citation type="submission" date="2020-03" db="EMBL/GenBank/DDBJ databases">
        <title>Genomic Encyclopedia of Type Strains, Phase IV (KMG-IV): sequencing the most valuable type-strain genomes for metagenomic binning, comparative biology and taxonomic classification.</title>
        <authorList>
            <person name="Goeker M."/>
        </authorList>
    </citation>
    <scope>NUCLEOTIDE SEQUENCE [LARGE SCALE GENOMIC DNA]</scope>
    <source>
        <strain evidence="13 14">DSM 105096</strain>
    </source>
</reference>
<dbReference type="EMBL" id="JAATJH010000001">
    <property type="protein sequence ID" value="NJC25105.1"/>
    <property type="molecule type" value="Genomic_DNA"/>
</dbReference>
<dbReference type="Pfam" id="PF00580">
    <property type="entry name" value="UvrD-helicase"/>
    <property type="match status" value="1"/>
</dbReference>
<dbReference type="Proteomes" id="UP000770785">
    <property type="component" value="Unassembled WGS sequence"/>
</dbReference>